<dbReference type="AlphaFoldDB" id="A0A1Y6B3E6"/>
<keyword evidence="6 11" id="KW-0547">Nucleotide-binding</keyword>
<accession>A0A1Y6B3E6</accession>
<dbReference type="EC" id="6.1.1.14" evidence="11"/>
<protein>
    <recommendedName>
        <fullName evidence="11">Glycine--tRNA ligase beta subunit</fullName>
        <ecNumber evidence="11">6.1.1.14</ecNumber>
    </recommendedName>
    <alternativeName>
        <fullName evidence="11">Glycyl-tRNA synthetase beta subunit</fullName>
        <shortName evidence="11">GlyRS</shortName>
    </alternativeName>
</protein>
<dbReference type="RefSeq" id="WP_085120568.1">
    <property type="nucleotide sequence ID" value="NZ_FWZX01000001.1"/>
</dbReference>
<evidence type="ECO:0000256" key="10">
    <source>
        <dbReference type="ARBA" id="ARBA00047937"/>
    </source>
</evidence>
<gene>
    <name evidence="11" type="primary">glyS</name>
    <name evidence="13" type="ORF">SAMN05428998_101211</name>
</gene>
<feature type="domain" description="DALR anticodon binding" evidence="12">
    <location>
        <begin position="585"/>
        <end position="689"/>
    </location>
</feature>
<dbReference type="GO" id="GO:0005524">
    <property type="term" value="F:ATP binding"/>
    <property type="evidence" value="ECO:0007669"/>
    <property type="project" value="UniProtKB-UniRule"/>
</dbReference>
<dbReference type="GO" id="GO:0006420">
    <property type="term" value="P:arginyl-tRNA aminoacylation"/>
    <property type="evidence" value="ECO:0007669"/>
    <property type="project" value="InterPro"/>
</dbReference>
<keyword evidence="8 11" id="KW-0648">Protein biosynthesis</keyword>
<dbReference type="GO" id="GO:0004814">
    <property type="term" value="F:arginine-tRNA ligase activity"/>
    <property type="evidence" value="ECO:0007669"/>
    <property type="project" value="InterPro"/>
</dbReference>
<name>A0A1Y6B3E6_9PROT</name>
<comment type="catalytic activity">
    <reaction evidence="10 11">
        <text>tRNA(Gly) + glycine + ATP = glycyl-tRNA(Gly) + AMP + diphosphate</text>
        <dbReference type="Rhea" id="RHEA:16013"/>
        <dbReference type="Rhea" id="RHEA-COMP:9664"/>
        <dbReference type="Rhea" id="RHEA-COMP:9683"/>
        <dbReference type="ChEBI" id="CHEBI:30616"/>
        <dbReference type="ChEBI" id="CHEBI:33019"/>
        <dbReference type="ChEBI" id="CHEBI:57305"/>
        <dbReference type="ChEBI" id="CHEBI:78442"/>
        <dbReference type="ChEBI" id="CHEBI:78522"/>
        <dbReference type="ChEBI" id="CHEBI:456215"/>
        <dbReference type="EC" id="6.1.1.14"/>
    </reaction>
</comment>
<dbReference type="PANTHER" id="PTHR30075">
    <property type="entry name" value="GLYCYL-TRNA SYNTHETASE"/>
    <property type="match status" value="1"/>
</dbReference>
<dbReference type="InterPro" id="IPR006194">
    <property type="entry name" value="Gly-tRNA-synth_heterodimer"/>
</dbReference>
<keyword evidence="5 11" id="KW-0436">Ligase</keyword>
<reference evidence="13 14" key="1">
    <citation type="submission" date="2017-04" db="EMBL/GenBank/DDBJ databases">
        <authorList>
            <person name="Afonso C.L."/>
            <person name="Miller P.J."/>
            <person name="Scott M.A."/>
            <person name="Spackman E."/>
            <person name="Goraichik I."/>
            <person name="Dimitrov K.M."/>
            <person name="Suarez D.L."/>
            <person name="Swayne D.E."/>
        </authorList>
    </citation>
    <scope>NUCLEOTIDE SEQUENCE [LARGE SCALE GENOMIC DNA]</scope>
    <source>
        <strain evidence="13 14">USBA 355</strain>
    </source>
</reference>
<dbReference type="PRINTS" id="PR01045">
    <property type="entry name" value="TRNASYNTHGB"/>
</dbReference>
<keyword evidence="7 11" id="KW-0067">ATP-binding</keyword>
<dbReference type="Pfam" id="PF02092">
    <property type="entry name" value="tRNA_synt_2f"/>
    <property type="match status" value="1"/>
</dbReference>
<dbReference type="EMBL" id="FWZX01000001">
    <property type="protein sequence ID" value="SME89451.1"/>
    <property type="molecule type" value="Genomic_DNA"/>
</dbReference>
<dbReference type="Pfam" id="PF05746">
    <property type="entry name" value="DALR_1"/>
    <property type="match status" value="1"/>
</dbReference>
<evidence type="ECO:0000313" key="13">
    <source>
        <dbReference type="EMBL" id="SME89451.1"/>
    </source>
</evidence>
<evidence type="ECO:0000256" key="9">
    <source>
        <dbReference type="ARBA" id="ARBA00023146"/>
    </source>
</evidence>
<evidence type="ECO:0000313" key="14">
    <source>
        <dbReference type="Proteomes" id="UP000192917"/>
    </source>
</evidence>
<keyword evidence="4 11" id="KW-0963">Cytoplasm</keyword>
<evidence type="ECO:0000256" key="3">
    <source>
        <dbReference type="ARBA" id="ARBA00011209"/>
    </source>
</evidence>
<dbReference type="STRING" id="560819.SAMN05428998_101211"/>
<evidence type="ECO:0000256" key="6">
    <source>
        <dbReference type="ARBA" id="ARBA00022741"/>
    </source>
</evidence>
<dbReference type="SUPFAM" id="SSF109604">
    <property type="entry name" value="HD-domain/PDEase-like"/>
    <property type="match status" value="1"/>
</dbReference>
<dbReference type="PANTHER" id="PTHR30075:SF2">
    <property type="entry name" value="GLYCINE--TRNA LIGASE, CHLOROPLASTIC_MITOCHONDRIAL 2"/>
    <property type="match status" value="1"/>
</dbReference>
<dbReference type="InterPro" id="IPR015944">
    <property type="entry name" value="Gly-tRNA-synth_bsu"/>
</dbReference>
<evidence type="ECO:0000256" key="4">
    <source>
        <dbReference type="ARBA" id="ARBA00022490"/>
    </source>
</evidence>
<keyword evidence="14" id="KW-1185">Reference proteome</keyword>
<dbReference type="NCBIfam" id="TIGR00211">
    <property type="entry name" value="glyS"/>
    <property type="match status" value="1"/>
</dbReference>
<comment type="subcellular location">
    <subcellularLocation>
        <location evidence="1 11">Cytoplasm</location>
    </subcellularLocation>
</comment>
<comment type="subunit">
    <text evidence="3 11">Tetramer of two alpha and two beta subunits.</text>
</comment>
<evidence type="ECO:0000256" key="1">
    <source>
        <dbReference type="ARBA" id="ARBA00004496"/>
    </source>
</evidence>
<evidence type="ECO:0000259" key="12">
    <source>
        <dbReference type="Pfam" id="PF05746"/>
    </source>
</evidence>
<evidence type="ECO:0000256" key="11">
    <source>
        <dbReference type="HAMAP-Rule" id="MF_00255"/>
    </source>
</evidence>
<evidence type="ECO:0000256" key="8">
    <source>
        <dbReference type="ARBA" id="ARBA00022917"/>
    </source>
</evidence>
<dbReference type="InterPro" id="IPR008909">
    <property type="entry name" value="DALR_anticod-bd"/>
</dbReference>
<evidence type="ECO:0000256" key="2">
    <source>
        <dbReference type="ARBA" id="ARBA00008226"/>
    </source>
</evidence>
<dbReference type="GO" id="GO:0006426">
    <property type="term" value="P:glycyl-tRNA aminoacylation"/>
    <property type="evidence" value="ECO:0007669"/>
    <property type="project" value="UniProtKB-UniRule"/>
</dbReference>
<sequence>MAELLLELLSEEIPARMQARAAEELKKLVTGKLSAAGLAVESARAFVTPRRLALVVEGLPERQPDVTEEKKGPKVGAPEQALAGFMKANGLADIAEAEVRETDKGSFYFVVRRIEGRDTALVLPEILAAAIGELGWPKSMRWAENAFRWVRPLQGVVALFDGEALAGAVELGRDRVAFGATTVGHRFLAPAPFAVSGFADYQAKLARAFVLLAPAERRAAILEQARALAEAEGLTLKEDPGLLDEVAGLVEWPVALVGRIPQRFMAIPPEVLTTSMKAHQRYLSLETPDGALADRFVVVANISADAGSERRRNIVGGNERVLSARLSDAAFFWDQDRRRSLQSRVGALADIVFHAKLGTLQAKVERIVELAVALSGDIPGAGADAVRSAAELCKADLTTGMVGEFPELQGVMGRYYARHDGETPEVAEAIAEHYAPLGPGDRCPTAPTSVAVALADKIDTLVGFWAIDEKPTGSKDPYALRRAALGVIRLIVENGLRLSLTRAFETAQQGYRHLEAAPVAASLLDFLADRLKVALREQGVRHDLISAVFATGRTGGGREDDLVRLLAEVEALGGFLAGEDGANLLVAYRRAANIVRIEEKKDKARYEGAVAAPLLQAPEEQALAMALEEAEEQAAAALAREDFVGAMRALALLRRPLDAFFDKVTVNAEEPALRENRLRLLARIGGTLGTVADFSLIEG</sequence>
<evidence type="ECO:0000256" key="5">
    <source>
        <dbReference type="ARBA" id="ARBA00022598"/>
    </source>
</evidence>
<evidence type="ECO:0000256" key="7">
    <source>
        <dbReference type="ARBA" id="ARBA00022840"/>
    </source>
</evidence>
<organism evidence="13 14">
    <name type="scientific">Tistlia consotensis USBA 355</name>
    <dbReference type="NCBI Taxonomy" id="560819"/>
    <lineage>
        <taxon>Bacteria</taxon>
        <taxon>Pseudomonadati</taxon>
        <taxon>Pseudomonadota</taxon>
        <taxon>Alphaproteobacteria</taxon>
        <taxon>Rhodospirillales</taxon>
        <taxon>Rhodovibrionaceae</taxon>
        <taxon>Tistlia</taxon>
    </lineage>
</organism>
<keyword evidence="9 11" id="KW-0030">Aminoacyl-tRNA synthetase</keyword>
<proteinExistence type="inferred from homology"/>
<comment type="similarity">
    <text evidence="2 11">Belongs to the class-II aminoacyl-tRNA synthetase family.</text>
</comment>
<dbReference type="PROSITE" id="PS50861">
    <property type="entry name" value="AA_TRNA_LIGASE_II_GLYAB"/>
    <property type="match status" value="1"/>
</dbReference>
<dbReference type="Proteomes" id="UP000192917">
    <property type="component" value="Unassembled WGS sequence"/>
</dbReference>
<dbReference type="HAMAP" id="MF_00255">
    <property type="entry name" value="Gly_tRNA_synth_beta"/>
    <property type="match status" value="1"/>
</dbReference>
<dbReference type="GO" id="GO:0005829">
    <property type="term" value="C:cytosol"/>
    <property type="evidence" value="ECO:0007669"/>
    <property type="project" value="TreeGrafter"/>
</dbReference>
<dbReference type="GO" id="GO:0004820">
    <property type="term" value="F:glycine-tRNA ligase activity"/>
    <property type="evidence" value="ECO:0007669"/>
    <property type="project" value="UniProtKB-UniRule"/>
</dbReference>